<dbReference type="FunFam" id="3.30.300.30:FF:000006">
    <property type="entry name" value="Long-chain-fatty-acid--CoA ligase FadD"/>
    <property type="match status" value="1"/>
</dbReference>
<dbReference type="CDD" id="cd05936">
    <property type="entry name" value="FC-FACS_FadD_like"/>
    <property type="match status" value="1"/>
</dbReference>
<protein>
    <recommendedName>
        <fullName evidence="10">Long-chain-fatty-acid--CoA ligase</fullName>
        <ecNumber evidence="9">6.2.1.3</ecNumber>
    </recommendedName>
    <alternativeName>
        <fullName evidence="11">Long-chain acyl-CoA synthetase</fullName>
    </alternativeName>
</protein>
<feature type="domain" description="AMP-dependent synthetase/ligase" evidence="12">
    <location>
        <begin position="31"/>
        <end position="427"/>
    </location>
</feature>
<dbReference type="Pfam" id="PF00501">
    <property type="entry name" value="AMP-binding"/>
    <property type="match status" value="1"/>
</dbReference>
<evidence type="ECO:0000256" key="5">
    <source>
        <dbReference type="ARBA" id="ARBA00022741"/>
    </source>
</evidence>
<evidence type="ECO:0000256" key="2">
    <source>
        <dbReference type="ARBA" id="ARBA00004170"/>
    </source>
</evidence>
<comment type="caution">
    <text evidence="14">The sequence shown here is derived from an EMBL/GenBank/DDBJ whole genome shotgun (WGS) entry which is preliminary data.</text>
</comment>
<dbReference type="GO" id="GO:0016020">
    <property type="term" value="C:membrane"/>
    <property type="evidence" value="ECO:0007669"/>
    <property type="project" value="UniProtKB-SubCell"/>
</dbReference>
<proteinExistence type="predicted"/>
<evidence type="ECO:0000256" key="4">
    <source>
        <dbReference type="ARBA" id="ARBA00022598"/>
    </source>
</evidence>
<dbReference type="Gene3D" id="3.30.300.30">
    <property type="match status" value="1"/>
</dbReference>
<feature type="domain" description="AMP-binding enzyme C-terminal" evidence="13">
    <location>
        <begin position="478"/>
        <end position="552"/>
    </location>
</feature>
<dbReference type="InterPro" id="IPR025110">
    <property type="entry name" value="AMP-bd_C"/>
</dbReference>
<dbReference type="InterPro" id="IPR045851">
    <property type="entry name" value="AMP-bd_C_sf"/>
</dbReference>
<gene>
    <name evidence="14" type="ORF">JJB11_08830</name>
</gene>
<dbReference type="InterPro" id="IPR042099">
    <property type="entry name" value="ANL_N_sf"/>
</dbReference>
<sequence length="562" mass="61247">MQHRPWLAAYPEGVPHEIDPDQYVSLTQVLEDSFQRNARRPFSVCMERWMTYGELDAASRSLGAWLQARGLPPGSRVAIMLPNILQFAVAMAAVIRAGYTCVNVNPLYTARELEHQLQDSGATAIVILENFCHTLEQVIEHSPVQHVVVTGMGDLLGGAYGAWVTFAVRHLARMVPAYRLPLSGGRTVKALPRALSEGARQTLRPTPQGLDSIAFLQYTGGTTGLSKGAVLTHRNVIAAMLQAEAWFTPALRRVGEVAATNSIAALPLYHIFALTLCLLAIRSGAHITLIPNPRDIGALVEVLKKRPFHMLPAVNTLFNALLQHPQFRSVDFSRLAVSQAGGMAASEGTARQWRQATGCVMVEGWGMSETCAIGTNNPLDATEFSGTIGVPLPSIEVAIKDDAGLTVANGMSGEICIRGPNVTPGYFNQPEENARAFTPDGFLRTGDIGVMDDRGYTRIIDRKKDMILVSGFNVFPNELENVISLCPGVVECAAIGVPDERQGEAIKVFVVKNDATLTEDAIASHCRENLTGYKLPKYIEFRDELPKSNVGKILRRELRASR</sequence>
<keyword evidence="15" id="KW-1185">Reference proteome</keyword>
<evidence type="ECO:0000256" key="9">
    <source>
        <dbReference type="ARBA" id="ARBA00026121"/>
    </source>
</evidence>
<dbReference type="PANTHER" id="PTHR43767:SF8">
    <property type="entry name" value="LONG-CHAIN-FATTY-ACID--COA LIGASE"/>
    <property type="match status" value="1"/>
</dbReference>
<dbReference type="GO" id="GO:0005524">
    <property type="term" value="F:ATP binding"/>
    <property type="evidence" value="ECO:0007669"/>
    <property type="project" value="UniProtKB-KW"/>
</dbReference>
<keyword evidence="6" id="KW-0067">ATP-binding</keyword>
<dbReference type="Pfam" id="PF13193">
    <property type="entry name" value="AMP-binding_C"/>
    <property type="match status" value="1"/>
</dbReference>
<dbReference type="InterPro" id="IPR000873">
    <property type="entry name" value="AMP-dep_synth/lig_dom"/>
</dbReference>
<dbReference type="Proteomes" id="UP000630528">
    <property type="component" value="Unassembled WGS sequence"/>
</dbReference>
<evidence type="ECO:0000256" key="7">
    <source>
        <dbReference type="ARBA" id="ARBA00022842"/>
    </source>
</evidence>
<dbReference type="EC" id="6.2.1.3" evidence="9"/>
<comment type="cofactor">
    <cofactor evidence="1">
        <name>Mg(2+)</name>
        <dbReference type="ChEBI" id="CHEBI:18420"/>
    </cofactor>
</comment>
<organism evidence="14 15">
    <name type="scientific">Ramlibacter ginsenosidimutans</name>
    <dbReference type="NCBI Taxonomy" id="502333"/>
    <lineage>
        <taxon>Bacteria</taxon>
        <taxon>Pseudomonadati</taxon>
        <taxon>Pseudomonadota</taxon>
        <taxon>Betaproteobacteria</taxon>
        <taxon>Burkholderiales</taxon>
        <taxon>Comamonadaceae</taxon>
        <taxon>Ramlibacter</taxon>
    </lineage>
</organism>
<dbReference type="Gene3D" id="3.40.50.12780">
    <property type="entry name" value="N-terminal domain of ligase-like"/>
    <property type="match status" value="1"/>
</dbReference>
<evidence type="ECO:0000256" key="1">
    <source>
        <dbReference type="ARBA" id="ARBA00001946"/>
    </source>
</evidence>
<comment type="pathway">
    <text evidence="3">Lipid metabolism; fatty acid beta-oxidation.</text>
</comment>
<evidence type="ECO:0000256" key="11">
    <source>
        <dbReference type="ARBA" id="ARBA00042773"/>
    </source>
</evidence>
<dbReference type="PANTHER" id="PTHR43767">
    <property type="entry name" value="LONG-CHAIN-FATTY-ACID--COA LIGASE"/>
    <property type="match status" value="1"/>
</dbReference>
<evidence type="ECO:0000256" key="8">
    <source>
        <dbReference type="ARBA" id="ARBA00023136"/>
    </source>
</evidence>
<reference evidence="14" key="2">
    <citation type="submission" date="2021-01" db="EMBL/GenBank/DDBJ databases">
        <authorList>
            <person name="Kang M."/>
        </authorList>
    </citation>
    <scope>NUCLEOTIDE SEQUENCE</scope>
    <source>
        <strain evidence="14">KACC 17527</strain>
    </source>
</reference>
<accession>A0A934TRH5</accession>
<dbReference type="RefSeq" id="WP_201168592.1">
    <property type="nucleotide sequence ID" value="NZ_JAEPWM010000002.1"/>
</dbReference>
<keyword evidence="5" id="KW-0547">Nucleotide-binding</keyword>
<evidence type="ECO:0000259" key="13">
    <source>
        <dbReference type="Pfam" id="PF13193"/>
    </source>
</evidence>
<evidence type="ECO:0000256" key="10">
    <source>
        <dbReference type="ARBA" id="ARBA00039545"/>
    </source>
</evidence>
<dbReference type="GO" id="GO:0004467">
    <property type="term" value="F:long-chain fatty acid-CoA ligase activity"/>
    <property type="evidence" value="ECO:0007669"/>
    <property type="project" value="UniProtKB-EC"/>
</dbReference>
<evidence type="ECO:0000313" key="14">
    <source>
        <dbReference type="EMBL" id="MBK6006191.1"/>
    </source>
</evidence>
<dbReference type="EMBL" id="JAEPWM010000002">
    <property type="protein sequence ID" value="MBK6006191.1"/>
    <property type="molecule type" value="Genomic_DNA"/>
</dbReference>
<comment type="subcellular location">
    <subcellularLocation>
        <location evidence="2">Membrane</location>
        <topology evidence="2">Peripheral membrane protein</topology>
    </subcellularLocation>
</comment>
<evidence type="ECO:0000259" key="12">
    <source>
        <dbReference type="Pfam" id="PF00501"/>
    </source>
</evidence>
<reference evidence="14" key="1">
    <citation type="journal article" date="2012" name="J. Microbiol. Biotechnol.">
        <title>Ramlibacter ginsenosidimutans sp. nov., with ginsenoside-converting activity.</title>
        <authorList>
            <person name="Wang L."/>
            <person name="An D.S."/>
            <person name="Kim S.G."/>
            <person name="Jin F.X."/>
            <person name="Kim S.C."/>
            <person name="Lee S.T."/>
            <person name="Im W.T."/>
        </authorList>
    </citation>
    <scope>NUCLEOTIDE SEQUENCE</scope>
    <source>
        <strain evidence="14">KACC 17527</strain>
    </source>
</reference>
<dbReference type="AlphaFoldDB" id="A0A934TRH5"/>
<dbReference type="InterPro" id="IPR020845">
    <property type="entry name" value="AMP-binding_CS"/>
</dbReference>
<evidence type="ECO:0000256" key="3">
    <source>
        <dbReference type="ARBA" id="ARBA00005005"/>
    </source>
</evidence>
<keyword evidence="4" id="KW-0436">Ligase</keyword>
<name>A0A934TRH5_9BURK</name>
<dbReference type="SUPFAM" id="SSF56801">
    <property type="entry name" value="Acetyl-CoA synthetase-like"/>
    <property type="match status" value="1"/>
</dbReference>
<evidence type="ECO:0000313" key="15">
    <source>
        <dbReference type="Proteomes" id="UP000630528"/>
    </source>
</evidence>
<keyword evidence="8" id="KW-0472">Membrane</keyword>
<dbReference type="PROSITE" id="PS00455">
    <property type="entry name" value="AMP_BINDING"/>
    <property type="match status" value="1"/>
</dbReference>
<evidence type="ECO:0000256" key="6">
    <source>
        <dbReference type="ARBA" id="ARBA00022840"/>
    </source>
</evidence>
<dbReference type="InterPro" id="IPR050237">
    <property type="entry name" value="ATP-dep_AMP-bd_enzyme"/>
</dbReference>
<keyword evidence="7" id="KW-0460">Magnesium</keyword>